<reference evidence="18 19" key="1">
    <citation type="submission" date="2018-06" db="EMBL/GenBank/DDBJ databases">
        <title>Genomic Encyclopedia of Type Strains, Phase III (KMG-III): the genomes of soil and plant-associated and newly described type strains.</title>
        <authorList>
            <person name="Whitman W."/>
        </authorList>
    </citation>
    <scope>NUCLEOTIDE SEQUENCE [LARGE SCALE GENOMIC DNA]</scope>
    <source>
        <strain evidence="18 19">CECT 7342</strain>
    </source>
</reference>
<evidence type="ECO:0000256" key="2">
    <source>
        <dbReference type="ARBA" id="ARBA00009810"/>
    </source>
</evidence>
<evidence type="ECO:0000256" key="6">
    <source>
        <dbReference type="ARBA" id="ARBA00022692"/>
    </source>
</evidence>
<dbReference type="PANTHER" id="PTHR32552:SF68">
    <property type="entry name" value="FERRICHROME OUTER MEMBRANE TRANSPORTER_PHAGE RECEPTOR"/>
    <property type="match status" value="1"/>
</dbReference>
<dbReference type="InterPro" id="IPR037066">
    <property type="entry name" value="Plug_dom_sf"/>
</dbReference>
<comment type="subcellular location">
    <subcellularLocation>
        <location evidence="1 14">Cell outer membrane</location>
        <topology evidence="1 14">Multi-pass membrane protein</topology>
    </subcellularLocation>
</comment>
<dbReference type="EMBL" id="QNRM01000004">
    <property type="protein sequence ID" value="RBP19706.1"/>
    <property type="molecule type" value="Genomic_DNA"/>
</dbReference>
<dbReference type="SMART" id="SM00965">
    <property type="entry name" value="STN"/>
    <property type="match status" value="1"/>
</dbReference>
<evidence type="ECO:0000256" key="12">
    <source>
        <dbReference type="ARBA" id="ARBA00023170"/>
    </source>
</evidence>
<feature type="region of interest" description="Disordered" evidence="16">
    <location>
        <begin position="1"/>
        <end position="35"/>
    </location>
</feature>
<name>A0ABX9G959_9BURK</name>
<dbReference type="Pfam" id="PF00593">
    <property type="entry name" value="TonB_dep_Rec_b-barrel"/>
    <property type="match status" value="1"/>
</dbReference>
<evidence type="ECO:0000256" key="4">
    <source>
        <dbReference type="ARBA" id="ARBA00022452"/>
    </source>
</evidence>
<dbReference type="Pfam" id="PF07660">
    <property type="entry name" value="STN"/>
    <property type="match status" value="1"/>
</dbReference>
<dbReference type="PROSITE" id="PS52016">
    <property type="entry name" value="TONB_DEPENDENT_REC_3"/>
    <property type="match status" value="1"/>
</dbReference>
<evidence type="ECO:0000256" key="16">
    <source>
        <dbReference type="SAM" id="MobiDB-lite"/>
    </source>
</evidence>
<keyword evidence="5" id="KW-0410">Iron transport</keyword>
<dbReference type="PANTHER" id="PTHR32552">
    <property type="entry name" value="FERRICHROME IRON RECEPTOR-RELATED"/>
    <property type="match status" value="1"/>
</dbReference>
<dbReference type="InterPro" id="IPR011662">
    <property type="entry name" value="Secretin/TonB_short_N"/>
</dbReference>
<evidence type="ECO:0000256" key="1">
    <source>
        <dbReference type="ARBA" id="ARBA00004571"/>
    </source>
</evidence>
<evidence type="ECO:0000259" key="17">
    <source>
        <dbReference type="SMART" id="SM00965"/>
    </source>
</evidence>
<sequence length="826" mass="90725">MRAAVSRKPQAADFRSEPRSPSRSEARPGRHAVAGKTRRLTGALAAPRLLPVLLAAAVWSAWAVGPLAPAARAQSAPAARSYDIPAGPLDVTLSRYAAAADITLSFNADQTRGRQSAGIRGSYAVDAGLAYLLAGSGLEARHRGGGNYVLREAPAASVTTLPAVTVTGETAFSAVPGYAASRTATATKTDTPILEVPQSVSVVGRDEMEARGALDVMDAVQYTPGVSGNTYGPDNRGWEYINLRGFSTYYVSFRDGLAQTPTGVTRYSTEPYGLERIEVLRGPSSMTFGQGDAGGVLNRISKRPTGERIREVAVQYGSYDRKQLAFDLGDAFGQDDTLSYRLVGLGLDSDDQDKYPNGDKINRKRLYLAPSLRWQPSAATSVTLLAEYIKNKTGEDPYYFAKDYKLTDVKMGDPGFSRMRSEQASIGYLLEHRFNDAWTFRQNFRYSHLSMDRRVIWTDEVNEDVTAISRVARTWDDPLSQSVVDTQMQGNLRLWGTEHTVLMGFDWSEQRAKANRYIGPAPDLDLLNPIYGVPIATPTNPLADYRQTIRQAGLYLQDQIKLDDHWIVTLGGRQDRVTSTTNDRLHSTSQKQTDNAFSGRAGLTYLADNGLAPYISYSESFVPNSGVDADNNAFKPSRGKQVEVGVKYQPAGSRSLYTLAVFDLNKTNIVSYNPITDEQRQTGKQRARGIELEAKGELLRGLNVAASYTYLDMEVRSSGDPLEVGKIPVGVPKHTAALWLDYTLAQGLGAGAGVRYTGRRQNDEHNTSSEPGVALVDAVVHYETGPWRLALNATNLFNRDYYSICYMGECYRGAERTLVMTARYRW</sequence>
<accession>A0ABX9G959</accession>
<feature type="compositionally biased region" description="Basic and acidic residues" evidence="16">
    <location>
        <begin position="14"/>
        <end position="28"/>
    </location>
</feature>
<evidence type="ECO:0000256" key="9">
    <source>
        <dbReference type="ARBA" id="ARBA00023065"/>
    </source>
</evidence>
<keyword evidence="9" id="KW-0406">Ion transport</keyword>
<evidence type="ECO:0000256" key="10">
    <source>
        <dbReference type="ARBA" id="ARBA00023077"/>
    </source>
</evidence>
<dbReference type="InterPro" id="IPR000531">
    <property type="entry name" value="Beta-barrel_TonB"/>
</dbReference>
<dbReference type="Proteomes" id="UP000252124">
    <property type="component" value="Unassembled WGS sequence"/>
</dbReference>
<dbReference type="InterPro" id="IPR039426">
    <property type="entry name" value="TonB-dep_rcpt-like"/>
</dbReference>
<evidence type="ECO:0000256" key="8">
    <source>
        <dbReference type="ARBA" id="ARBA00023004"/>
    </source>
</evidence>
<comment type="caution">
    <text evidence="18">The sequence shown here is derived from an EMBL/GenBank/DDBJ whole genome shotgun (WGS) entry which is preliminary data.</text>
</comment>
<dbReference type="Gene3D" id="2.170.130.10">
    <property type="entry name" value="TonB-dependent receptor, plug domain"/>
    <property type="match status" value="1"/>
</dbReference>
<evidence type="ECO:0000256" key="5">
    <source>
        <dbReference type="ARBA" id="ARBA00022496"/>
    </source>
</evidence>
<proteinExistence type="inferred from homology"/>
<dbReference type="InterPro" id="IPR010105">
    <property type="entry name" value="TonB_sidphr_rcpt"/>
</dbReference>
<evidence type="ECO:0000256" key="15">
    <source>
        <dbReference type="RuleBase" id="RU003357"/>
    </source>
</evidence>
<keyword evidence="13 14" id="KW-0998">Cell outer membrane</keyword>
<keyword evidence="12 18" id="KW-0675">Receptor</keyword>
<evidence type="ECO:0000256" key="13">
    <source>
        <dbReference type="ARBA" id="ARBA00023237"/>
    </source>
</evidence>
<keyword evidence="10 15" id="KW-0798">TonB box</keyword>
<keyword evidence="19" id="KW-1185">Reference proteome</keyword>
<keyword evidence="8" id="KW-0408">Iron</keyword>
<feature type="domain" description="Secretin/TonB short N-terminal" evidence="17">
    <location>
        <begin position="102"/>
        <end position="153"/>
    </location>
</feature>
<dbReference type="InterPro" id="IPR036942">
    <property type="entry name" value="Beta-barrel_TonB_sf"/>
</dbReference>
<evidence type="ECO:0000256" key="11">
    <source>
        <dbReference type="ARBA" id="ARBA00023136"/>
    </source>
</evidence>
<keyword evidence="7" id="KW-0732">Signal</keyword>
<keyword evidence="4 14" id="KW-1134">Transmembrane beta strand</keyword>
<dbReference type="Gene3D" id="3.55.50.30">
    <property type="match status" value="1"/>
</dbReference>
<evidence type="ECO:0000256" key="14">
    <source>
        <dbReference type="PROSITE-ProRule" id="PRU01360"/>
    </source>
</evidence>
<dbReference type="SUPFAM" id="SSF56935">
    <property type="entry name" value="Porins"/>
    <property type="match status" value="1"/>
</dbReference>
<comment type="similarity">
    <text evidence="2 14 15">Belongs to the TonB-dependent receptor family.</text>
</comment>
<dbReference type="CDD" id="cd01347">
    <property type="entry name" value="ligand_gated_channel"/>
    <property type="match status" value="1"/>
</dbReference>
<evidence type="ECO:0000313" key="19">
    <source>
        <dbReference type="Proteomes" id="UP000252124"/>
    </source>
</evidence>
<evidence type="ECO:0000256" key="3">
    <source>
        <dbReference type="ARBA" id="ARBA00022448"/>
    </source>
</evidence>
<keyword evidence="11 14" id="KW-0472">Membrane</keyword>
<dbReference type="NCBIfam" id="TIGR01783">
    <property type="entry name" value="TonB-siderophor"/>
    <property type="match status" value="1"/>
</dbReference>
<dbReference type="Gene3D" id="2.40.170.20">
    <property type="entry name" value="TonB-dependent receptor, beta-barrel domain"/>
    <property type="match status" value="1"/>
</dbReference>
<gene>
    <name evidence="18" type="ORF">DFP87_10440</name>
</gene>
<dbReference type="Pfam" id="PF07715">
    <property type="entry name" value="Plug"/>
    <property type="match status" value="1"/>
</dbReference>
<evidence type="ECO:0000313" key="18">
    <source>
        <dbReference type="EMBL" id="RBP19706.1"/>
    </source>
</evidence>
<organism evidence="18 19">
    <name type="scientific">Achromobacter marplatensis</name>
    <dbReference type="NCBI Taxonomy" id="470868"/>
    <lineage>
        <taxon>Bacteria</taxon>
        <taxon>Pseudomonadati</taxon>
        <taxon>Pseudomonadota</taxon>
        <taxon>Betaproteobacteria</taxon>
        <taxon>Burkholderiales</taxon>
        <taxon>Alcaligenaceae</taxon>
        <taxon>Achromobacter</taxon>
    </lineage>
</organism>
<keyword evidence="3 14" id="KW-0813">Transport</keyword>
<evidence type="ECO:0000256" key="7">
    <source>
        <dbReference type="ARBA" id="ARBA00022729"/>
    </source>
</evidence>
<dbReference type="InterPro" id="IPR012910">
    <property type="entry name" value="Plug_dom"/>
</dbReference>
<keyword evidence="6 14" id="KW-0812">Transmembrane</keyword>
<protein>
    <submittedName>
        <fullName evidence="18">Iron complex outermembrane receptor protein</fullName>
    </submittedName>
</protein>